<name>A0A1X7VG49_AMPQE</name>
<sequence>MLNSLNPIQLTSWRGNVDMHYIVSRNSVVQYCTKYVTKSETLSQSLRDTFANIAQSLKEGNKSVKVVQKLLINSFGGRDYSTPEICQLLLQLPMYKASRSFFILGLDGSRGVEDTVHEGQRAIAHSVLGHCMWCRTTSPFNTNTILHFTGQYTMPKELSDEPKKSSTEVIVTPRPYCSPEPSGPNYEQYCR</sequence>
<accession>A0A1X7VG49</accession>
<feature type="region of interest" description="Disordered" evidence="1">
    <location>
        <begin position="156"/>
        <end position="191"/>
    </location>
</feature>
<evidence type="ECO:0000313" key="2">
    <source>
        <dbReference type="EnsemblMetazoa" id="Aqu2.1.38953_001"/>
    </source>
</evidence>
<dbReference type="AlphaFoldDB" id="A0A1X7VG49"/>
<evidence type="ECO:0000256" key="1">
    <source>
        <dbReference type="SAM" id="MobiDB-lite"/>
    </source>
</evidence>
<protein>
    <submittedName>
        <fullName evidence="2">Uncharacterized protein</fullName>
    </submittedName>
</protein>
<dbReference type="EnsemblMetazoa" id="Aqu2.1.38953_001">
    <property type="protein sequence ID" value="Aqu2.1.38953_001"/>
    <property type="gene ID" value="Aqu2.1.38953"/>
</dbReference>
<dbReference type="InParanoid" id="A0A1X7VG49"/>
<proteinExistence type="predicted"/>
<dbReference type="OrthoDB" id="5969700at2759"/>
<reference evidence="2" key="1">
    <citation type="submission" date="2017-05" db="UniProtKB">
        <authorList>
            <consortium name="EnsemblMetazoa"/>
        </authorList>
    </citation>
    <scope>IDENTIFICATION</scope>
</reference>
<feature type="compositionally biased region" description="Basic and acidic residues" evidence="1">
    <location>
        <begin position="157"/>
        <end position="166"/>
    </location>
</feature>
<organism evidence="2">
    <name type="scientific">Amphimedon queenslandica</name>
    <name type="common">Sponge</name>
    <dbReference type="NCBI Taxonomy" id="400682"/>
    <lineage>
        <taxon>Eukaryota</taxon>
        <taxon>Metazoa</taxon>
        <taxon>Porifera</taxon>
        <taxon>Demospongiae</taxon>
        <taxon>Heteroscleromorpha</taxon>
        <taxon>Haplosclerida</taxon>
        <taxon>Niphatidae</taxon>
        <taxon>Amphimedon</taxon>
    </lineage>
</organism>